<proteinExistence type="predicted"/>
<accession>A0ACD4NJF7</accession>
<organism evidence="1 2">
    <name type="scientific">Antarcticirhabdus aurantiaca</name>
    <dbReference type="NCBI Taxonomy" id="2606717"/>
    <lineage>
        <taxon>Bacteria</taxon>
        <taxon>Pseudomonadati</taxon>
        <taxon>Pseudomonadota</taxon>
        <taxon>Alphaproteobacteria</taxon>
        <taxon>Hyphomicrobiales</taxon>
        <taxon>Aurantimonadaceae</taxon>
        <taxon>Antarcticirhabdus</taxon>
    </lineage>
</organism>
<dbReference type="Proteomes" id="UP001163223">
    <property type="component" value="Chromosome"/>
</dbReference>
<evidence type="ECO:0000313" key="1">
    <source>
        <dbReference type="EMBL" id="WAJ26947.1"/>
    </source>
</evidence>
<gene>
    <name evidence="1" type="ORF">OXU80_19055</name>
</gene>
<protein>
    <submittedName>
        <fullName evidence="1">Hsp70 family protein</fullName>
    </submittedName>
</protein>
<keyword evidence="2" id="KW-1185">Reference proteome</keyword>
<reference evidence="1" key="1">
    <citation type="submission" date="2022-11" db="EMBL/GenBank/DDBJ databases">
        <title>beta-Carotene-producing bacterium, Jeongeuplla avenae sp. nov., alleviates the salt stress of Arabidopsis seedlings.</title>
        <authorList>
            <person name="Jiang L."/>
            <person name="Lee J."/>
        </authorList>
    </citation>
    <scope>NUCLEOTIDE SEQUENCE</scope>
    <source>
        <strain evidence="1">DY_R2A_6</strain>
    </source>
</reference>
<evidence type="ECO:0000313" key="2">
    <source>
        <dbReference type="Proteomes" id="UP001163223"/>
    </source>
</evidence>
<dbReference type="EMBL" id="CP113520">
    <property type="protein sequence ID" value="WAJ26947.1"/>
    <property type="molecule type" value="Genomic_DNA"/>
</dbReference>
<name>A0ACD4NJF7_9HYPH</name>
<sequence length="424" mass="45543">MKSFPGLDFGTTNSTLALGTPVPAGASPVPPRLLALEGEAPTIPSALFFNLEDGITRFGRAAVADYVDGADGRFMRALKSILGTSLMKEKTLVGRERVSFEVLIGRFLTHLRETLERDTDAPANSVVMGRPVRFVDESDAADRDAENQLASAAREAGFRHIEFQYEPVAAALFHETRVSAEELALVVDIGGGTSDFALVRVSPERARAPDRREDILAFSGVHVGGTDFDRLLNIARMQPEFGLGSETSDGKRRLPVWYFNDMATWHRINFLYSPKVLADIRGLKREAAEPGKLDRFEHLLLNRSGHRLAGAVEAAKIRLTDEEATTIRFAEPGLTVEAPASRLEFEAATRELVSRIEGAIDAVLAGAGVGADAVDAVILTGGGAQVPAVSRAATARFPHARVAPADAFGAVGMGLGLDAARRFN</sequence>